<evidence type="ECO:0000259" key="15">
    <source>
        <dbReference type="PROSITE" id="PS51194"/>
    </source>
</evidence>
<dbReference type="Gene3D" id="3.30.40.10">
    <property type="entry name" value="Zinc/RING finger domain, C3HC4 (zinc finger)"/>
    <property type="match status" value="1"/>
</dbReference>
<evidence type="ECO:0000256" key="3">
    <source>
        <dbReference type="ARBA" id="ARBA00022723"/>
    </source>
</evidence>
<dbReference type="InterPro" id="IPR001650">
    <property type="entry name" value="Helicase_C-like"/>
</dbReference>
<evidence type="ECO:0000256" key="2">
    <source>
        <dbReference type="ARBA" id="ARBA00008438"/>
    </source>
</evidence>
<organism evidence="16 17">
    <name type="scientific">Klebsormidium nitens</name>
    <name type="common">Green alga</name>
    <name type="synonym">Ulothrix nitens</name>
    <dbReference type="NCBI Taxonomy" id="105231"/>
    <lineage>
        <taxon>Eukaryota</taxon>
        <taxon>Viridiplantae</taxon>
        <taxon>Streptophyta</taxon>
        <taxon>Klebsormidiophyceae</taxon>
        <taxon>Klebsormidiales</taxon>
        <taxon>Klebsormidiaceae</taxon>
        <taxon>Klebsormidium</taxon>
    </lineage>
</organism>
<dbReference type="PROSITE" id="PS50089">
    <property type="entry name" value="ZF_RING_2"/>
    <property type="match status" value="1"/>
</dbReference>
<evidence type="ECO:0000256" key="1">
    <source>
        <dbReference type="ARBA" id="ARBA00004123"/>
    </source>
</evidence>
<dbReference type="OrthoDB" id="448448at2759"/>
<evidence type="ECO:0000256" key="5">
    <source>
        <dbReference type="ARBA" id="ARBA00022771"/>
    </source>
</evidence>
<dbReference type="GO" id="GO:0005634">
    <property type="term" value="C:nucleus"/>
    <property type="evidence" value="ECO:0000318"/>
    <property type="project" value="GO_Central"/>
</dbReference>
<evidence type="ECO:0000256" key="7">
    <source>
        <dbReference type="ARBA" id="ARBA00022806"/>
    </source>
</evidence>
<keyword evidence="3" id="KW-0479">Metal-binding</keyword>
<evidence type="ECO:0000256" key="11">
    <source>
        <dbReference type="PROSITE-ProRule" id="PRU00175"/>
    </source>
</evidence>
<dbReference type="InterPro" id="IPR001841">
    <property type="entry name" value="Znf_RING"/>
</dbReference>
<dbReference type="PANTHER" id="PTHR45626">
    <property type="entry name" value="TRANSCRIPTION TERMINATION FACTOR 2-RELATED"/>
    <property type="match status" value="1"/>
</dbReference>
<feature type="domain" description="Helicase ATP-binding" evidence="14">
    <location>
        <begin position="314"/>
        <end position="533"/>
    </location>
</feature>
<accession>A0A0U9HTF4</accession>
<dbReference type="Gene3D" id="3.40.50.10810">
    <property type="entry name" value="Tandem AAA-ATPase domain"/>
    <property type="match status" value="2"/>
</dbReference>
<evidence type="ECO:0000313" key="17">
    <source>
        <dbReference type="Proteomes" id="UP000054558"/>
    </source>
</evidence>
<feature type="region of interest" description="Disordered" evidence="12">
    <location>
        <begin position="357"/>
        <end position="408"/>
    </location>
</feature>
<evidence type="ECO:0000256" key="12">
    <source>
        <dbReference type="SAM" id="MobiDB-lite"/>
    </source>
</evidence>
<feature type="domain" description="RING-type" evidence="13">
    <location>
        <begin position="688"/>
        <end position="727"/>
    </location>
</feature>
<dbReference type="PANTHER" id="PTHR45626:SF17">
    <property type="entry name" value="HELICASE-LIKE TRANSCRIPTION FACTOR"/>
    <property type="match status" value="1"/>
</dbReference>
<dbReference type="InterPro" id="IPR038718">
    <property type="entry name" value="SNF2-like_sf"/>
</dbReference>
<evidence type="ECO:0000256" key="9">
    <source>
        <dbReference type="ARBA" id="ARBA00022840"/>
    </source>
</evidence>
<dbReference type="AlphaFoldDB" id="A0A0U9HTF4"/>
<feature type="domain" description="Helicase C-terminal" evidence="15">
    <location>
        <begin position="762"/>
        <end position="930"/>
    </location>
</feature>
<sequence length="935" mass="101350">MGLQGRTGPTSIKKAKWLAAHEQLESGREAVIESGVPFEPLLAPYPLDLAALPLPYLAVRATMRRNAGAARVYQQQHHQQDADEESEEEDENENGPQCLGITTVSVVGLQYYNGIVSDKEMVLLTREPNNAYDRFAIRVDNAAHQQIGHVERYKACHLSPLLDAGLIRVEGLIPRGSKNMYKMPCHVMVYATAEDASQVRRALSAGGMVLTPCEGSAGAAGGAGPGVSGSTSVAEQEAALESLFESLAQGEEKNLTMEQPAGVTTALYPHQLTALCWMLLRENSNRLPPFWETKKARGTADITYKNSLTNFTTVRRPAAVRGGLLADDMGLGKTLTAIALIATNCAGAALLQMTQLPHDDTAGEPPAKRRKGKDGKATAAPGGKGKAKVGEAPEDVPPATPPPATGPRSTLIVCPLSVMSKWANQIQEHAGGQLSVYQYYGSERVRDATFLDNFDVVITTYSTLASEGSSSPLQRVQWLRCILDEAHVVKNPSAKQTKAVLALSAYARWALTGTPIQNRLADLYSIIAFLKLEPLSDKSFWNRVVERPIKAGDPRGLPRLRALLTNCALRRTKETRANGRPIVDLPRKTIAVQAVELSPEERALYERVELQGRQLVSGFLQAGTLMHNYAAILCLITRLRQICDHTSLCPAHAVEFLAAPAQGAAPAPSPELVAKLIGILREGGEDDCPICLCPPTAAVITRCAHVFCRRCIEMSLVRDKAQCPLCRAAVAPADLLEAPPEDDAAADQPGPAPPPAVAPSAKVTALLDCLRAARAAEPGVKSVVFSQFTKMLTLLEEPLTRAGFAFVRLDGSMSARQREAAMEAFKQKGPRSPAVFLLSLKAAGVGLNLVAASHVYLMDPWWNPATEEQAHDRVHRLGQTRDVHVTRFVVTDSIEERILELQERKRALATAAFSHQTSAQQRQTRENDVRLLMRL</sequence>
<dbReference type="SMART" id="SM00490">
    <property type="entry name" value="HELICc"/>
    <property type="match status" value="1"/>
</dbReference>
<dbReference type="CDD" id="cd18793">
    <property type="entry name" value="SF2_C_SNF"/>
    <property type="match status" value="1"/>
</dbReference>
<comment type="subcellular location">
    <subcellularLocation>
        <location evidence="1">Nucleus</location>
    </subcellularLocation>
</comment>
<feature type="region of interest" description="Disordered" evidence="12">
    <location>
        <begin position="70"/>
        <end position="97"/>
    </location>
</feature>
<dbReference type="GO" id="GO:0006281">
    <property type="term" value="P:DNA repair"/>
    <property type="evidence" value="ECO:0000318"/>
    <property type="project" value="GO_Central"/>
</dbReference>
<dbReference type="Pfam" id="PF13920">
    <property type="entry name" value="zf-C3HC4_3"/>
    <property type="match status" value="1"/>
</dbReference>
<dbReference type="Gene3D" id="3.30.70.2330">
    <property type="match status" value="1"/>
</dbReference>
<evidence type="ECO:0000256" key="4">
    <source>
        <dbReference type="ARBA" id="ARBA00022741"/>
    </source>
</evidence>
<dbReference type="InterPro" id="IPR050628">
    <property type="entry name" value="SNF2_RAD54_helicase_TF"/>
</dbReference>
<dbReference type="GO" id="GO:0016818">
    <property type="term" value="F:hydrolase activity, acting on acid anhydrides, in phosphorus-containing anhydrides"/>
    <property type="evidence" value="ECO:0007669"/>
    <property type="project" value="InterPro"/>
</dbReference>
<dbReference type="SMART" id="SM00184">
    <property type="entry name" value="RING"/>
    <property type="match status" value="1"/>
</dbReference>
<feature type="compositionally biased region" description="Acidic residues" evidence="12">
    <location>
        <begin position="82"/>
        <end position="93"/>
    </location>
</feature>
<name>A0A0U9HTF4_KLENI</name>
<comment type="similarity">
    <text evidence="2">Belongs to the SNF2/RAD54 helicase family. RAD16 subfamily.</text>
</comment>
<dbReference type="Proteomes" id="UP000054558">
    <property type="component" value="Unassembled WGS sequence"/>
</dbReference>
<evidence type="ECO:0000313" key="16">
    <source>
        <dbReference type="EMBL" id="GAQ86429.1"/>
    </source>
</evidence>
<keyword evidence="9" id="KW-0067">ATP-binding</keyword>
<proteinExistence type="inferred from homology"/>
<dbReference type="SMART" id="SM00487">
    <property type="entry name" value="DEXDc"/>
    <property type="match status" value="1"/>
</dbReference>
<dbReference type="PROSITE" id="PS00518">
    <property type="entry name" value="ZF_RING_1"/>
    <property type="match status" value="1"/>
</dbReference>
<dbReference type="Pfam" id="PF00271">
    <property type="entry name" value="Helicase_C"/>
    <property type="match status" value="1"/>
</dbReference>
<dbReference type="GO" id="GO:0008094">
    <property type="term" value="F:ATP-dependent activity, acting on DNA"/>
    <property type="evidence" value="ECO:0000318"/>
    <property type="project" value="GO_Central"/>
</dbReference>
<dbReference type="SMART" id="SM00910">
    <property type="entry name" value="HIRAN"/>
    <property type="match status" value="1"/>
</dbReference>
<keyword evidence="4" id="KW-0547">Nucleotide-binding</keyword>
<feature type="region of interest" description="Disordered" evidence="12">
    <location>
        <begin position="739"/>
        <end position="758"/>
    </location>
</feature>
<dbReference type="Gene3D" id="3.40.50.300">
    <property type="entry name" value="P-loop containing nucleotide triphosphate hydrolases"/>
    <property type="match status" value="1"/>
</dbReference>
<keyword evidence="6" id="KW-0378">Hydrolase</keyword>
<dbReference type="InterPro" id="IPR000330">
    <property type="entry name" value="SNF2_N"/>
</dbReference>
<dbReference type="PROSITE" id="PS51192">
    <property type="entry name" value="HELICASE_ATP_BIND_1"/>
    <property type="match status" value="1"/>
</dbReference>
<dbReference type="EMBL" id="DF237237">
    <property type="protein sequence ID" value="GAQ86429.1"/>
    <property type="molecule type" value="Genomic_DNA"/>
</dbReference>
<dbReference type="PROSITE" id="PS51194">
    <property type="entry name" value="HELICASE_CTER"/>
    <property type="match status" value="1"/>
</dbReference>
<dbReference type="InterPro" id="IPR017907">
    <property type="entry name" value="Znf_RING_CS"/>
</dbReference>
<evidence type="ECO:0000259" key="13">
    <source>
        <dbReference type="PROSITE" id="PS50089"/>
    </source>
</evidence>
<keyword evidence="7" id="KW-0347">Helicase</keyword>
<keyword evidence="17" id="KW-1185">Reference proteome</keyword>
<dbReference type="GO" id="GO:0008270">
    <property type="term" value="F:zinc ion binding"/>
    <property type="evidence" value="ECO:0007669"/>
    <property type="project" value="UniProtKB-KW"/>
</dbReference>
<keyword evidence="5 11" id="KW-0863">Zinc-finger</keyword>
<dbReference type="CDD" id="cd16509">
    <property type="entry name" value="RING-HC_HLTF"/>
    <property type="match status" value="1"/>
</dbReference>
<dbReference type="InterPro" id="IPR014905">
    <property type="entry name" value="HIRAN"/>
</dbReference>
<dbReference type="SUPFAM" id="SSF57850">
    <property type="entry name" value="RING/U-box"/>
    <property type="match status" value="1"/>
</dbReference>
<dbReference type="Pfam" id="PF08797">
    <property type="entry name" value="HIRAN"/>
    <property type="match status" value="1"/>
</dbReference>
<dbReference type="STRING" id="105231.A0A0U9HTF4"/>
<dbReference type="InterPro" id="IPR027417">
    <property type="entry name" value="P-loop_NTPase"/>
</dbReference>
<dbReference type="GO" id="GO:0004386">
    <property type="term" value="F:helicase activity"/>
    <property type="evidence" value="ECO:0007669"/>
    <property type="project" value="UniProtKB-KW"/>
</dbReference>
<protein>
    <submittedName>
        <fullName evidence="16">Putative SNF2 family N-terminal domain containing protein</fullName>
    </submittedName>
</protein>
<feature type="compositionally biased region" description="Pro residues" evidence="12">
    <location>
        <begin position="395"/>
        <end position="405"/>
    </location>
</feature>
<dbReference type="InterPro" id="IPR014001">
    <property type="entry name" value="Helicase_ATP-bd"/>
</dbReference>
<keyword evidence="10" id="KW-0539">Nucleus</keyword>
<keyword evidence="8" id="KW-0862">Zinc</keyword>
<dbReference type="InterPro" id="IPR013083">
    <property type="entry name" value="Znf_RING/FYVE/PHD"/>
</dbReference>
<dbReference type="Pfam" id="PF00176">
    <property type="entry name" value="SNF2-rel_dom"/>
    <property type="match status" value="1"/>
</dbReference>
<evidence type="ECO:0000259" key="14">
    <source>
        <dbReference type="PROSITE" id="PS51192"/>
    </source>
</evidence>
<dbReference type="GO" id="GO:0003676">
    <property type="term" value="F:nucleic acid binding"/>
    <property type="evidence" value="ECO:0007669"/>
    <property type="project" value="InterPro"/>
</dbReference>
<reference evidence="16 17" key="1">
    <citation type="journal article" date="2014" name="Nat. Commun.">
        <title>Klebsormidium flaccidum genome reveals primary factors for plant terrestrial adaptation.</title>
        <authorList>
            <person name="Hori K."/>
            <person name="Maruyama F."/>
            <person name="Fujisawa T."/>
            <person name="Togashi T."/>
            <person name="Yamamoto N."/>
            <person name="Seo M."/>
            <person name="Sato S."/>
            <person name="Yamada T."/>
            <person name="Mori H."/>
            <person name="Tajima N."/>
            <person name="Moriyama T."/>
            <person name="Ikeuchi M."/>
            <person name="Watanabe M."/>
            <person name="Wada H."/>
            <person name="Kobayashi K."/>
            <person name="Saito M."/>
            <person name="Masuda T."/>
            <person name="Sasaki-Sekimoto Y."/>
            <person name="Mashiguchi K."/>
            <person name="Awai K."/>
            <person name="Shimojima M."/>
            <person name="Masuda S."/>
            <person name="Iwai M."/>
            <person name="Nobusawa T."/>
            <person name="Narise T."/>
            <person name="Kondo S."/>
            <person name="Saito H."/>
            <person name="Sato R."/>
            <person name="Murakawa M."/>
            <person name="Ihara Y."/>
            <person name="Oshima-Yamada Y."/>
            <person name="Ohtaka K."/>
            <person name="Satoh M."/>
            <person name="Sonobe K."/>
            <person name="Ishii M."/>
            <person name="Ohtani R."/>
            <person name="Kanamori-Sato M."/>
            <person name="Honoki R."/>
            <person name="Miyazaki D."/>
            <person name="Mochizuki H."/>
            <person name="Umetsu J."/>
            <person name="Higashi K."/>
            <person name="Shibata D."/>
            <person name="Kamiya Y."/>
            <person name="Sato N."/>
            <person name="Nakamura Y."/>
            <person name="Tabata S."/>
            <person name="Ida S."/>
            <person name="Kurokawa K."/>
            <person name="Ohta H."/>
        </authorList>
    </citation>
    <scope>NUCLEOTIDE SEQUENCE [LARGE SCALE GENOMIC DNA]</scope>
    <source>
        <strain evidence="16 17">NIES-2285</strain>
    </source>
</reference>
<dbReference type="OMA" id="ETTVWRL"/>
<gene>
    <name evidence="16" type="ORF">KFL_002880140</name>
</gene>
<dbReference type="SUPFAM" id="SSF52540">
    <property type="entry name" value="P-loop containing nucleoside triphosphate hydrolases"/>
    <property type="match status" value="2"/>
</dbReference>
<dbReference type="GO" id="GO:0005524">
    <property type="term" value="F:ATP binding"/>
    <property type="evidence" value="ECO:0007669"/>
    <property type="project" value="UniProtKB-KW"/>
</dbReference>
<evidence type="ECO:0000256" key="8">
    <source>
        <dbReference type="ARBA" id="ARBA00022833"/>
    </source>
</evidence>
<dbReference type="InterPro" id="IPR049730">
    <property type="entry name" value="SNF2/RAD54-like_C"/>
</dbReference>
<evidence type="ECO:0000256" key="10">
    <source>
        <dbReference type="ARBA" id="ARBA00023242"/>
    </source>
</evidence>
<evidence type="ECO:0000256" key="6">
    <source>
        <dbReference type="ARBA" id="ARBA00022801"/>
    </source>
</evidence>